<dbReference type="EMBL" id="FOYM01000003">
    <property type="protein sequence ID" value="SFQ98519.1"/>
    <property type="molecule type" value="Genomic_DNA"/>
</dbReference>
<gene>
    <name evidence="1" type="ORF">SAMN05660706_103116</name>
</gene>
<sequence length="61" mass="7304">MSIMIDSDLKDIKAIIERTKDQIYRLKQQLVESSDPGEKRKLKRRLRQTQIMQLKYLNKLG</sequence>
<evidence type="ECO:0000313" key="2">
    <source>
        <dbReference type="Proteomes" id="UP000199584"/>
    </source>
</evidence>
<proteinExistence type="predicted"/>
<name>A0A1I6CZ55_9FIRM</name>
<reference evidence="2" key="1">
    <citation type="submission" date="2016-10" db="EMBL/GenBank/DDBJ databases">
        <authorList>
            <person name="Varghese N."/>
            <person name="Submissions S."/>
        </authorList>
    </citation>
    <scope>NUCLEOTIDE SEQUENCE [LARGE SCALE GENOMIC DNA]</scope>
    <source>
        <strain evidence="2">DSM 3669</strain>
    </source>
</reference>
<organism evidence="1 2">
    <name type="scientific">Desulfoscipio geothermicus DSM 3669</name>
    <dbReference type="NCBI Taxonomy" id="1121426"/>
    <lineage>
        <taxon>Bacteria</taxon>
        <taxon>Bacillati</taxon>
        <taxon>Bacillota</taxon>
        <taxon>Clostridia</taxon>
        <taxon>Eubacteriales</taxon>
        <taxon>Desulfallaceae</taxon>
        <taxon>Desulfoscipio</taxon>
    </lineage>
</organism>
<dbReference type="STRING" id="39060.SAMN05660706_103116"/>
<keyword evidence="2" id="KW-1185">Reference proteome</keyword>
<evidence type="ECO:0000313" key="1">
    <source>
        <dbReference type="EMBL" id="SFQ98519.1"/>
    </source>
</evidence>
<dbReference type="Proteomes" id="UP000199584">
    <property type="component" value="Unassembled WGS sequence"/>
</dbReference>
<accession>A0A1I6CZ55</accession>
<dbReference type="AlphaFoldDB" id="A0A1I6CZ55"/>
<protein>
    <submittedName>
        <fullName evidence="1">Uncharacterized protein</fullName>
    </submittedName>
</protein>